<accession>A0ABT4XSK3</accession>
<evidence type="ECO:0008006" key="4">
    <source>
        <dbReference type="Google" id="ProtNLM"/>
    </source>
</evidence>
<reference evidence="2 3" key="1">
    <citation type="submission" date="2023-01" db="EMBL/GenBank/DDBJ databases">
        <title>Thalassococcus onchidii sp. nov., isolated from a marine invertebrate from the South China Sea.</title>
        <authorList>
            <person name="Xu S."/>
            <person name="Liu Z."/>
            <person name="Xu Y."/>
        </authorList>
    </citation>
    <scope>NUCLEOTIDE SEQUENCE [LARGE SCALE GENOMIC DNA]</scope>
    <source>
        <strain evidence="2 3">KCTC 32084</strain>
    </source>
</reference>
<gene>
    <name evidence="2" type="ORF">PFY00_09205</name>
</gene>
<name>A0ABT4XSK3_9RHOB</name>
<evidence type="ECO:0000313" key="2">
    <source>
        <dbReference type="EMBL" id="MDA7424902.1"/>
    </source>
</evidence>
<keyword evidence="1" id="KW-1133">Transmembrane helix</keyword>
<evidence type="ECO:0000313" key="3">
    <source>
        <dbReference type="Proteomes" id="UP001210720"/>
    </source>
</evidence>
<dbReference type="RefSeq" id="WP_271432265.1">
    <property type="nucleotide sequence ID" value="NZ_JAQIOY010000003.1"/>
</dbReference>
<comment type="caution">
    <text evidence="2">The sequence shown here is derived from an EMBL/GenBank/DDBJ whole genome shotgun (WGS) entry which is preliminary data.</text>
</comment>
<dbReference type="Proteomes" id="UP001210720">
    <property type="component" value="Unassembled WGS sequence"/>
</dbReference>
<protein>
    <recommendedName>
        <fullName evidence="4">CTP synthetase</fullName>
    </recommendedName>
</protein>
<proteinExistence type="predicted"/>
<feature type="transmembrane region" description="Helical" evidence="1">
    <location>
        <begin position="12"/>
        <end position="30"/>
    </location>
</feature>
<keyword evidence="3" id="KW-1185">Reference proteome</keyword>
<dbReference type="EMBL" id="JAQIOY010000003">
    <property type="protein sequence ID" value="MDA7424902.1"/>
    <property type="molecule type" value="Genomic_DNA"/>
</dbReference>
<sequence>MKTLFEKFTSTLSGIAMFAFGVVLAAMGFAALGTLALFALAAMGVALLAMPFVALSQTGNDDPDPQDAAQAETA</sequence>
<keyword evidence="1" id="KW-0472">Membrane</keyword>
<keyword evidence="1" id="KW-0812">Transmembrane</keyword>
<organism evidence="2 3">
    <name type="scientific">Thalassococcus lentus</name>
    <dbReference type="NCBI Taxonomy" id="1210524"/>
    <lineage>
        <taxon>Bacteria</taxon>
        <taxon>Pseudomonadati</taxon>
        <taxon>Pseudomonadota</taxon>
        <taxon>Alphaproteobacteria</taxon>
        <taxon>Rhodobacterales</taxon>
        <taxon>Roseobacteraceae</taxon>
        <taxon>Thalassococcus</taxon>
    </lineage>
</organism>
<evidence type="ECO:0000256" key="1">
    <source>
        <dbReference type="SAM" id="Phobius"/>
    </source>
</evidence>
<feature type="transmembrane region" description="Helical" evidence="1">
    <location>
        <begin position="36"/>
        <end position="55"/>
    </location>
</feature>